<keyword evidence="2" id="KW-1185">Reference proteome</keyword>
<organism evidence="1 2">
    <name type="scientific">Racocetra persica</name>
    <dbReference type="NCBI Taxonomy" id="160502"/>
    <lineage>
        <taxon>Eukaryota</taxon>
        <taxon>Fungi</taxon>
        <taxon>Fungi incertae sedis</taxon>
        <taxon>Mucoromycota</taxon>
        <taxon>Glomeromycotina</taxon>
        <taxon>Glomeromycetes</taxon>
        <taxon>Diversisporales</taxon>
        <taxon>Gigasporaceae</taxon>
        <taxon>Racocetra</taxon>
    </lineage>
</organism>
<feature type="non-terminal residue" evidence="1">
    <location>
        <position position="45"/>
    </location>
</feature>
<reference evidence="1" key="1">
    <citation type="submission" date="2021-06" db="EMBL/GenBank/DDBJ databases">
        <authorList>
            <person name="Kallberg Y."/>
            <person name="Tangrot J."/>
            <person name="Rosling A."/>
        </authorList>
    </citation>
    <scope>NUCLEOTIDE SEQUENCE</scope>
    <source>
        <strain evidence="1">MA461A</strain>
    </source>
</reference>
<dbReference type="Proteomes" id="UP000789920">
    <property type="component" value="Unassembled WGS sequence"/>
</dbReference>
<proteinExistence type="predicted"/>
<sequence length="45" mass="5263">NLAHQFIPTGCYELCCKKHCLKEELKKAGNRIINESLCEIKKRQM</sequence>
<evidence type="ECO:0000313" key="1">
    <source>
        <dbReference type="EMBL" id="CAG8811090.1"/>
    </source>
</evidence>
<evidence type="ECO:0000313" key="2">
    <source>
        <dbReference type="Proteomes" id="UP000789920"/>
    </source>
</evidence>
<comment type="caution">
    <text evidence="1">The sequence shown here is derived from an EMBL/GenBank/DDBJ whole genome shotgun (WGS) entry which is preliminary data.</text>
</comment>
<protein>
    <submittedName>
        <fullName evidence="1">32907_t:CDS:1</fullName>
    </submittedName>
</protein>
<dbReference type="EMBL" id="CAJVQC010071997">
    <property type="protein sequence ID" value="CAG8811090.1"/>
    <property type="molecule type" value="Genomic_DNA"/>
</dbReference>
<name>A0ACA9RV76_9GLOM</name>
<accession>A0ACA9RV76</accession>
<gene>
    <name evidence="1" type="ORF">RPERSI_LOCUS23232</name>
</gene>
<feature type="non-terminal residue" evidence="1">
    <location>
        <position position="1"/>
    </location>
</feature>